<proteinExistence type="predicted"/>
<organism evidence="4 5">
    <name type="scientific">Paractinoplanes rhizophilus</name>
    <dbReference type="NCBI Taxonomy" id="1416877"/>
    <lineage>
        <taxon>Bacteria</taxon>
        <taxon>Bacillati</taxon>
        <taxon>Actinomycetota</taxon>
        <taxon>Actinomycetes</taxon>
        <taxon>Micromonosporales</taxon>
        <taxon>Micromonosporaceae</taxon>
        <taxon>Paractinoplanes</taxon>
    </lineage>
</organism>
<evidence type="ECO:0000313" key="4">
    <source>
        <dbReference type="EMBL" id="MFC7273028.1"/>
    </source>
</evidence>
<dbReference type="Proteomes" id="UP001596548">
    <property type="component" value="Unassembled WGS sequence"/>
</dbReference>
<dbReference type="InterPro" id="IPR016181">
    <property type="entry name" value="Acyl_CoA_acyltransferase"/>
</dbReference>
<evidence type="ECO:0000256" key="1">
    <source>
        <dbReference type="ARBA" id="ARBA00022679"/>
    </source>
</evidence>
<evidence type="ECO:0000313" key="5">
    <source>
        <dbReference type="Proteomes" id="UP001596548"/>
    </source>
</evidence>
<evidence type="ECO:0000256" key="2">
    <source>
        <dbReference type="ARBA" id="ARBA00023315"/>
    </source>
</evidence>
<dbReference type="Pfam" id="PF13527">
    <property type="entry name" value="Acetyltransf_9"/>
    <property type="match status" value="1"/>
</dbReference>
<dbReference type="InterPro" id="IPR000182">
    <property type="entry name" value="GNAT_dom"/>
</dbReference>
<dbReference type="RefSeq" id="WP_378964493.1">
    <property type="nucleotide sequence ID" value="NZ_JBHTBJ010000001.1"/>
</dbReference>
<dbReference type="PROSITE" id="PS51186">
    <property type="entry name" value="GNAT"/>
    <property type="match status" value="1"/>
</dbReference>
<dbReference type="Gene3D" id="3.40.630.30">
    <property type="match status" value="1"/>
</dbReference>
<accession>A0ABW2HLY9</accession>
<keyword evidence="1 4" id="KW-0808">Transferase</keyword>
<name>A0ABW2HLY9_9ACTN</name>
<keyword evidence="2 4" id="KW-0012">Acyltransferase</keyword>
<dbReference type="PANTHER" id="PTHR43877">
    <property type="entry name" value="AMINOALKYLPHOSPHONATE N-ACETYLTRANSFERASE-RELATED-RELATED"/>
    <property type="match status" value="1"/>
</dbReference>
<comment type="caution">
    <text evidence="4">The sequence shown here is derived from an EMBL/GenBank/DDBJ whole genome shotgun (WGS) entry which is preliminary data.</text>
</comment>
<evidence type="ECO:0000259" key="3">
    <source>
        <dbReference type="PROSITE" id="PS51186"/>
    </source>
</evidence>
<dbReference type="EC" id="2.3.-.-" evidence="4"/>
<keyword evidence="5" id="KW-1185">Reference proteome</keyword>
<reference evidence="5" key="1">
    <citation type="journal article" date="2019" name="Int. J. Syst. Evol. Microbiol.">
        <title>The Global Catalogue of Microorganisms (GCM) 10K type strain sequencing project: providing services to taxonomists for standard genome sequencing and annotation.</title>
        <authorList>
            <consortium name="The Broad Institute Genomics Platform"/>
            <consortium name="The Broad Institute Genome Sequencing Center for Infectious Disease"/>
            <person name="Wu L."/>
            <person name="Ma J."/>
        </authorList>
    </citation>
    <scope>NUCLEOTIDE SEQUENCE [LARGE SCALE GENOMIC DNA]</scope>
    <source>
        <strain evidence="5">XZYJT-10</strain>
    </source>
</reference>
<dbReference type="CDD" id="cd04301">
    <property type="entry name" value="NAT_SF"/>
    <property type="match status" value="1"/>
</dbReference>
<protein>
    <submittedName>
        <fullName evidence="4">GNAT family N-acetyltransferase</fullName>
        <ecNumber evidence="4">2.3.-.-</ecNumber>
    </submittedName>
</protein>
<feature type="domain" description="N-acetyltransferase" evidence="3">
    <location>
        <begin position="1"/>
        <end position="161"/>
    </location>
</feature>
<dbReference type="EMBL" id="JBHTBJ010000001">
    <property type="protein sequence ID" value="MFC7273028.1"/>
    <property type="molecule type" value="Genomic_DNA"/>
</dbReference>
<dbReference type="InterPro" id="IPR050832">
    <property type="entry name" value="Bact_Acetyltransf"/>
</dbReference>
<gene>
    <name evidence="4" type="ORF">ACFQS1_03450</name>
</gene>
<sequence length="180" mass="19779">MTLRIEQAQDRDAVAALHRAAFGGEHGDTVARLVDALRRDDPGALSLVWEEPGQVVGHVMVSRALLDAARRLVPVRTLSPLAVRPGWQRRGLGSALVRAALSRSDEQGVPLVFLEGDPAYYARLGFLPAVEQGFRKPSLRIPDPAFQVVRLSACEPWMTGTFVYPDAFWEHDSVGLRDAD</sequence>
<dbReference type="SUPFAM" id="SSF55729">
    <property type="entry name" value="Acyl-CoA N-acyltransferases (Nat)"/>
    <property type="match status" value="1"/>
</dbReference>
<dbReference type="GO" id="GO:0016746">
    <property type="term" value="F:acyltransferase activity"/>
    <property type="evidence" value="ECO:0007669"/>
    <property type="project" value="UniProtKB-KW"/>
</dbReference>
<dbReference type="PANTHER" id="PTHR43877:SF1">
    <property type="entry name" value="ACETYLTRANSFERASE"/>
    <property type="match status" value="1"/>
</dbReference>